<evidence type="ECO:0000313" key="1">
    <source>
        <dbReference type="EMBL" id="KAJ9660776.1"/>
    </source>
</evidence>
<evidence type="ECO:0000313" key="2">
    <source>
        <dbReference type="Proteomes" id="UP001172386"/>
    </source>
</evidence>
<dbReference type="Proteomes" id="UP001172386">
    <property type="component" value="Unassembled WGS sequence"/>
</dbReference>
<protein>
    <submittedName>
        <fullName evidence="1">DNA cross-link repair protein PSO2/SNM1</fullName>
    </submittedName>
</protein>
<name>A0ACC3AFE0_9EURO</name>
<gene>
    <name evidence="1" type="primary">pso2</name>
    <name evidence="1" type="ORF">H2198_002315</name>
</gene>
<accession>A0ACC3AFE0</accession>
<sequence length="939" mass="104501">MFRNPRENASRSNTEQALPSTGRPPTPTKDGKPATPTQSSFFVDKPSNISKMASTPATRMPVIGVIPQTKISSARKNGIKQNQSILSFFGKAEKKEAPQESPSKGEDLFFGESTPKKDVHESQVDLEANASPRWNGWSQEDVVPRFNEFDTPVKRRKINNEDTPTRVFIRTPSPEPLASAEGGLEVSQSPSKNKAVKQRGGFVDNSSDDEGSLPDIPAHIENGQANLPDAVDPNRQAVNSPSLDRQMSYAEVTESKKVPLKPPDESNSGEEELSEHEPRRPTLNRQGTSGFQVDDFGPEDFDDEFFPEGEEFLERQYMEEQLAMERAFEDDSRSESGTDGARTPGDGEEIEDVDEVEEAIEAVDTCPMCNGSLKGLSEADASAHVNACLDGTAEPLPAISTVKASEEKPHSMSLQPGHKRFQRAAIARPAQANPFATGQKGTTKSAFSQLMSSHAEDKAWAEAANNEMQARGKQAYQRTCPFYKIMPGLFICVDAFRYGKVEGQNAYFLSHFHSDHYIGLTSQWCHGPIYASKVTCNLMRQQLRVDPKWIVPLEFEKKVEVPNTQGVFVTMLPANHCPGSSLYLFEKVVGKNKDGSPRLNRILHCGDFRACPAHVHHPLLKPEVVDAVTSQTKNQTIDTCYLDTTYLTPKYSFPSQHDVIDACAQMCISLSKDIVDTSDPYERAKLERAGSAMQKFLEKGSAENSPIKKEEEEEDVKPKQRGRLLVVVGTYSIGKERICLGIARALKSKIYAPPPKMRICRALEDEELNSLLTPNPHEAQVHMQMLMEIRAETLHDYLVTMRPHFSRVVGFRPTGWSYRPPGSRSTDNPSVSTVLHSDGWKSRFTMKDLVPQRGSTKESNCFGVPYSEHSSFRELTMFVCALRIGRVIPTVNIGSAKSRERMKAWIEKWEVEKKKNGLFKVEFGAEGWGSGDGMLRYGV</sequence>
<organism evidence="1 2">
    <name type="scientific">Neophaeococcomyces mojaviensis</name>
    <dbReference type="NCBI Taxonomy" id="3383035"/>
    <lineage>
        <taxon>Eukaryota</taxon>
        <taxon>Fungi</taxon>
        <taxon>Dikarya</taxon>
        <taxon>Ascomycota</taxon>
        <taxon>Pezizomycotina</taxon>
        <taxon>Eurotiomycetes</taxon>
        <taxon>Chaetothyriomycetidae</taxon>
        <taxon>Chaetothyriales</taxon>
        <taxon>Chaetothyriales incertae sedis</taxon>
        <taxon>Neophaeococcomyces</taxon>
    </lineage>
</organism>
<reference evidence="1" key="1">
    <citation type="submission" date="2022-10" db="EMBL/GenBank/DDBJ databases">
        <title>Culturing micro-colonial fungi from biological soil crusts in the Mojave desert and describing Neophaeococcomyces mojavensis, and introducing the new genera and species Taxawa tesnikishii.</title>
        <authorList>
            <person name="Kurbessoian T."/>
            <person name="Stajich J.E."/>
        </authorList>
    </citation>
    <scope>NUCLEOTIDE SEQUENCE</scope>
    <source>
        <strain evidence="1">JES_112</strain>
    </source>
</reference>
<proteinExistence type="predicted"/>
<dbReference type="EMBL" id="JAPDRQ010000028">
    <property type="protein sequence ID" value="KAJ9660776.1"/>
    <property type="molecule type" value="Genomic_DNA"/>
</dbReference>
<keyword evidence="2" id="KW-1185">Reference proteome</keyword>
<comment type="caution">
    <text evidence="1">The sequence shown here is derived from an EMBL/GenBank/DDBJ whole genome shotgun (WGS) entry which is preliminary data.</text>
</comment>